<protein>
    <submittedName>
        <fullName evidence="2">Uncharacterized protein</fullName>
    </submittedName>
</protein>
<evidence type="ECO:0000256" key="1">
    <source>
        <dbReference type="SAM" id="MobiDB-lite"/>
    </source>
</evidence>
<dbReference type="Proteomes" id="UP000653674">
    <property type="component" value="Unassembled WGS sequence"/>
</dbReference>
<organism evidence="2 3">
    <name type="scientific">Planosporangium flavigriseum</name>
    <dbReference type="NCBI Taxonomy" id="373681"/>
    <lineage>
        <taxon>Bacteria</taxon>
        <taxon>Bacillati</taxon>
        <taxon>Actinomycetota</taxon>
        <taxon>Actinomycetes</taxon>
        <taxon>Micromonosporales</taxon>
        <taxon>Micromonosporaceae</taxon>
        <taxon>Planosporangium</taxon>
    </lineage>
</organism>
<reference evidence="2" key="1">
    <citation type="submission" date="2021-01" db="EMBL/GenBank/DDBJ databases">
        <title>Whole genome shotgun sequence of Planosporangium flavigriseum NBRC 105377.</title>
        <authorList>
            <person name="Komaki H."/>
            <person name="Tamura T."/>
        </authorList>
    </citation>
    <scope>NUCLEOTIDE SEQUENCE</scope>
    <source>
        <strain evidence="2">NBRC 105377</strain>
    </source>
</reference>
<dbReference type="AlphaFoldDB" id="A0A8J3LQ57"/>
<dbReference type="EMBL" id="BONU01000001">
    <property type="protein sequence ID" value="GIG71721.1"/>
    <property type="molecule type" value="Genomic_DNA"/>
</dbReference>
<keyword evidence="3" id="KW-1185">Reference proteome</keyword>
<evidence type="ECO:0000313" key="3">
    <source>
        <dbReference type="Proteomes" id="UP000653674"/>
    </source>
</evidence>
<comment type="caution">
    <text evidence="2">The sequence shown here is derived from an EMBL/GenBank/DDBJ whole genome shotgun (WGS) entry which is preliminary data.</text>
</comment>
<accession>A0A8J3LQ57</accession>
<feature type="region of interest" description="Disordered" evidence="1">
    <location>
        <begin position="106"/>
        <end position="138"/>
    </location>
</feature>
<proteinExistence type="predicted"/>
<name>A0A8J3LQ57_9ACTN</name>
<gene>
    <name evidence="2" type="ORF">Pfl04_01250</name>
</gene>
<sequence>MGRVDIPDLTGFRVHRVVDAAEFEGVAVPGLSARFLRRACAGRVESVGCYRYRGQDLLLAWGFVDEDHCRWHSVRVDGGWQEPRPGCPDVRVVRDGERVVAFAVGDGRGGWLGDPLSTEPASLPAQSPAGRSAPAPSG</sequence>
<evidence type="ECO:0000313" key="2">
    <source>
        <dbReference type="EMBL" id="GIG71721.1"/>
    </source>
</evidence>